<dbReference type="EMBL" id="CAEZSR010000372">
    <property type="protein sequence ID" value="CAB4603777.1"/>
    <property type="molecule type" value="Genomic_DNA"/>
</dbReference>
<reference evidence="2" key="1">
    <citation type="submission" date="2020-05" db="EMBL/GenBank/DDBJ databases">
        <authorList>
            <person name="Chiriac C."/>
            <person name="Salcher M."/>
            <person name="Ghai R."/>
            <person name="Kavagutti S V."/>
        </authorList>
    </citation>
    <scope>NUCLEOTIDE SEQUENCE</scope>
</reference>
<dbReference type="AlphaFoldDB" id="A0A6J6GR70"/>
<organism evidence="2">
    <name type="scientific">freshwater metagenome</name>
    <dbReference type="NCBI Taxonomy" id="449393"/>
    <lineage>
        <taxon>unclassified sequences</taxon>
        <taxon>metagenomes</taxon>
        <taxon>ecological metagenomes</taxon>
    </lineage>
</organism>
<proteinExistence type="predicted"/>
<evidence type="ECO:0000256" key="1">
    <source>
        <dbReference type="SAM" id="MobiDB-lite"/>
    </source>
</evidence>
<sequence length="199" mass="20606">MDRREALKKLAAGSAVAFASPLILKSTAFADGGTVSCQPSPFDDPIGVIGGNMGITAQPGAPGAPGWVQLLVPNTTDAYRSITCPASTRVDQFRWNVTSQPGTNTTVVLNGGGANDITDSWTVQNRVRIATSGRGSSLLDAGPYTVQVTFRVVCTSSERTCWRCATFTATFIWDPVTSTVSAGSSSGAVGAANCDTPEP</sequence>
<name>A0A6J6GR70_9ZZZZ</name>
<gene>
    <name evidence="2" type="ORF">UFOPK1493_04514</name>
</gene>
<protein>
    <submittedName>
        <fullName evidence="2">Unannotated protein</fullName>
    </submittedName>
</protein>
<evidence type="ECO:0000313" key="2">
    <source>
        <dbReference type="EMBL" id="CAB4603777.1"/>
    </source>
</evidence>
<feature type="region of interest" description="Disordered" evidence="1">
    <location>
        <begin position="180"/>
        <end position="199"/>
    </location>
</feature>
<accession>A0A6J6GR70</accession>
<feature type="compositionally biased region" description="Low complexity" evidence="1">
    <location>
        <begin position="180"/>
        <end position="192"/>
    </location>
</feature>